<feature type="region of interest" description="Disordered" evidence="1">
    <location>
        <begin position="14"/>
        <end position="69"/>
    </location>
</feature>
<dbReference type="Proteomes" id="UP000000305">
    <property type="component" value="Unassembled WGS sequence"/>
</dbReference>
<dbReference type="EMBL" id="GL736372">
    <property type="protein sequence ID" value="EFX60452.1"/>
    <property type="molecule type" value="Genomic_DNA"/>
</dbReference>
<accession>E9I6C8</accession>
<protein>
    <submittedName>
        <fullName evidence="2">Uncharacterized protein</fullName>
    </submittedName>
</protein>
<evidence type="ECO:0000256" key="1">
    <source>
        <dbReference type="SAM" id="MobiDB-lite"/>
    </source>
</evidence>
<gene>
    <name evidence="2" type="ORF">DAPPUDRAFT_124127</name>
</gene>
<dbReference type="InParanoid" id="E9I6C8"/>
<dbReference type="HOGENOM" id="CLU_1149635_0_0_1"/>
<feature type="non-terminal residue" evidence="2">
    <location>
        <position position="1"/>
    </location>
</feature>
<feature type="compositionally biased region" description="Polar residues" evidence="1">
    <location>
        <begin position="37"/>
        <end position="51"/>
    </location>
</feature>
<evidence type="ECO:0000313" key="3">
    <source>
        <dbReference type="Proteomes" id="UP000000305"/>
    </source>
</evidence>
<sequence>VSDIFLARTEELLKSSRSKSGKKRRHTTNDEPKFDFSDSSNPTSIDLSNKRQNPHLPLKRSDSPPSVGLSYEHYQCPRTFVLNEVDAGIGNSMPSSIISNASMMGTSQDIGMSQYEMESSGVFSDADHHPARKSSLLFDPKILAEQRSGLEPELVILPSTILPELTEENDTGDVKFDFDENDENARPEVEDVQETDGDGLVGVEEDLTPKVEEVQQLDCLEFSSYEGVNLILKLIYFLIPLW</sequence>
<dbReference type="AlphaFoldDB" id="E9I6C8"/>
<keyword evidence="3" id="KW-1185">Reference proteome</keyword>
<evidence type="ECO:0000313" key="2">
    <source>
        <dbReference type="EMBL" id="EFX60452.1"/>
    </source>
</evidence>
<feature type="compositionally biased region" description="Basic residues" evidence="1">
    <location>
        <begin position="16"/>
        <end position="26"/>
    </location>
</feature>
<dbReference type="KEGG" id="dpx:DAPPUDRAFT_124127"/>
<feature type="compositionally biased region" description="Basic and acidic residues" evidence="1">
    <location>
        <begin position="27"/>
        <end position="36"/>
    </location>
</feature>
<proteinExistence type="predicted"/>
<organism evidence="2 3">
    <name type="scientific">Daphnia pulex</name>
    <name type="common">Water flea</name>
    <dbReference type="NCBI Taxonomy" id="6669"/>
    <lineage>
        <taxon>Eukaryota</taxon>
        <taxon>Metazoa</taxon>
        <taxon>Ecdysozoa</taxon>
        <taxon>Arthropoda</taxon>
        <taxon>Crustacea</taxon>
        <taxon>Branchiopoda</taxon>
        <taxon>Diplostraca</taxon>
        <taxon>Cladocera</taxon>
        <taxon>Anomopoda</taxon>
        <taxon>Daphniidae</taxon>
        <taxon>Daphnia</taxon>
    </lineage>
</organism>
<name>E9I6C8_DAPPU</name>
<reference evidence="2 3" key="1">
    <citation type="journal article" date="2011" name="Science">
        <title>The ecoresponsive genome of Daphnia pulex.</title>
        <authorList>
            <person name="Colbourne J.K."/>
            <person name="Pfrender M.E."/>
            <person name="Gilbert D."/>
            <person name="Thomas W.K."/>
            <person name="Tucker A."/>
            <person name="Oakley T.H."/>
            <person name="Tokishita S."/>
            <person name="Aerts A."/>
            <person name="Arnold G.J."/>
            <person name="Basu M.K."/>
            <person name="Bauer D.J."/>
            <person name="Caceres C.E."/>
            <person name="Carmel L."/>
            <person name="Casola C."/>
            <person name="Choi J.H."/>
            <person name="Detter J.C."/>
            <person name="Dong Q."/>
            <person name="Dusheyko S."/>
            <person name="Eads B.D."/>
            <person name="Frohlich T."/>
            <person name="Geiler-Samerotte K.A."/>
            <person name="Gerlach D."/>
            <person name="Hatcher P."/>
            <person name="Jogdeo S."/>
            <person name="Krijgsveld J."/>
            <person name="Kriventseva E.V."/>
            <person name="Kultz D."/>
            <person name="Laforsch C."/>
            <person name="Lindquist E."/>
            <person name="Lopez J."/>
            <person name="Manak J.R."/>
            <person name="Muller J."/>
            <person name="Pangilinan J."/>
            <person name="Patwardhan R.P."/>
            <person name="Pitluck S."/>
            <person name="Pritham E.J."/>
            <person name="Rechtsteiner A."/>
            <person name="Rho M."/>
            <person name="Rogozin I.B."/>
            <person name="Sakarya O."/>
            <person name="Salamov A."/>
            <person name="Schaack S."/>
            <person name="Shapiro H."/>
            <person name="Shiga Y."/>
            <person name="Skalitzky C."/>
            <person name="Smith Z."/>
            <person name="Souvorov A."/>
            <person name="Sung W."/>
            <person name="Tang Z."/>
            <person name="Tsuchiya D."/>
            <person name="Tu H."/>
            <person name="Vos H."/>
            <person name="Wang M."/>
            <person name="Wolf Y.I."/>
            <person name="Yamagata H."/>
            <person name="Yamada T."/>
            <person name="Ye Y."/>
            <person name="Shaw J.R."/>
            <person name="Andrews J."/>
            <person name="Crease T.J."/>
            <person name="Tang H."/>
            <person name="Lucas S.M."/>
            <person name="Robertson H.M."/>
            <person name="Bork P."/>
            <person name="Koonin E.V."/>
            <person name="Zdobnov E.M."/>
            <person name="Grigoriev I.V."/>
            <person name="Lynch M."/>
            <person name="Boore J.L."/>
        </authorList>
    </citation>
    <scope>NUCLEOTIDE SEQUENCE [LARGE SCALE GENOMIC DNA]</scope>
</reference>